<evidence type="ECO:0000256" key="2">
    <source>
        <dbReference type="SAM" id="SignalP"/>
    </source>
</evidence>
<dbReference type="KEGG" id="sliu:111354885"/>
<evidence type="ECO:0000256" key="1">
    <source>
        <dbReference type="SAM" id="Phobius"/>
    </source>
</evidence>
<keyword evidence="2" id="KW-0732">Signal</keyword>
<accession>A0A9J7EAX4</accession>
<organism evidence="3 4">
    <name type="scientific">Spodoptera litura</name>
    <name type="common">Asian cotton leafworm</name>
    <dbReference type="NCBI Taxonomy" id="69820"/>
    <lineage>
        <taxon>Eukaryota</taxon>
        <taxon>Metazoa</taxon>
        <taxon>Ecdysozoa</taxon>
        <taxon>Arthropoda</taxon>
        <taxon>Hexapoda</taxon>
        <taxon>Insecta</taxon>
        <taxon>Pterygota</taxon>
        <taxon>Neoptera</taxon>
        <taxon>Endopterygota</taxon>
        <taxon>Lepidoptera</taxon>
        <taxon>Glossata</taxon>
        <taxon>Ditrysia</taxon>
        <taxon>Noctuoidea</taxon>
        <taxon>Noctuidae</taxon>
        <taxon>Amphipyrinae</taxon>
        <taxon>Spodoptera</taxon>
    </lineage>
</organism>
<evidence type="ECO:0000313" key="4">
    <source>
        <dbReference type="RefSeq" id="XP_022824274.1"/>
    </source>
</evidence>
<dbReference type="AlphaFoldDB" id="A0A9J7EAX4"/>
<dbReference type="GeneID" id="111354885"/>
<sequence length="632" mass="72807">MISFQLFLLTTLMVNVWSNLNSPVRFKYLTNEILKLNIVLKNVPPDITQYLLHVQTDRHPPNISRIDPQDGIYTIQSRLNVKYVVVDLEIKDNSHASCATLNILNGTKSMGVNERSEFERQCLMNYDKRYCSIEVDFKNTCKDSRLECNIKEKTLICFSGNIERSEVTWSQQYIEHKGRYFGLQTKVNGTSYIKMKIYKFDNNSEVSMKSTFSKKYYTVSIPVDEAEDYEIETLYIDKKNTTYTFTCRDANSKVGVLYDNSSKLTIYANNIESWSRQSEPLNRYVCCVQHKIYNKDDGLGIERIVNQFTQIRDKPTQEIIKPMCTLQAGYILHCECMETQNDSLHNYKWSQVTTENDEIGTKDKEIWSYETKSPILKMLIYKFDNNTMITCEKKSQGTTKQTNNNPISKTYTIKIPGGKTVQYNTWKDINETISFSNSEKVQVNCSTNALVGLIYHKDEIIERQYSTSFSIKNHAHTLYKACCIYFENIGADLIREIKHISLLVNIQTNDPVTPKTTTSPVEPVSDNQDEAESTTSNVGLYIVLPTLLIVIILLLIIALRFKKRLNPRESQQMLQLETYGTTEKVLYAELALQPRNDVRVPVQTNESPYAEIVGVLNENRGKPPQLTRSRAA</sequence>
<feature type="signal peptide" evidence="2">
    <location>
        <begin position="1"/>
        <end position="18"/>
    </location>
</feature>
<feature type="chain" id="PRO_5039913878" evidence="2">
    <location>
        <begin position="19"/>
        <end position="632"/>
    </location>
</feature>
<evidence type="ECO:0000313" key="3">
    <source>
        <dbReference type="Proteomes" id="UP000301870"/>
    </source>
</evidence>
<protein>
    <submittedName>
        <fullName evidence="4">Uncharacterized protein LOC111354885</fullName>
    </submittedName>
</protein>
<name>A0A9J7EAX4_SPOLT</name>
<keyword evidence="1" id="KW-0812">Transmembrane</keyword>
<feature type="transmembrane region" description="Helical" evidence="1">
    <location>
        <begin position="538"/>
        <end position="559"/>
    </location>
</feature>
<keyword evidence="1" id="KW-1133">Transmembrane helix</keyword>
<dbReference type="RefSeq" id="XP_022824274.1">
    <property type="nucleotide sequence ID" value="XM_022968506.1"/>
</dbReference>
<proteinExistence type="predicted"/>
<reference evidence="4" key="1">
    <citation type="submission" date="2025-08" db="UniProtKB">
        <authorList>
            <consortium name="RefSeq"/>
        </authorList>
    </citation>
    <scope>IDENTIFICATION</scope>
    <source>
        <strain evidence="4">Ishihara</strain>
        <tissue evidence="4">Whole body</tissue>
    </source>
</reference>
<gene>
    <name evidence="4" type="primary">LOC111354885</name>
</gene>
<keyword evidence="3" id="KW-1185">Reference proteome</keyword>
<keyword evidence="1" id="KW-0472">Membrane</keyword>
<dbReference type="OrthoDB" id="7458322at2759"/>
<dbReference type="Proteomes" id="UP000301870">
    <property type="component" value="Chromosome 19"/>
</dbReference>